<organism evidence="1 2">
    <name type="scientific">Avena sativa</name>
    <name type="common">Oat</name>
    <dbReference type="NCBI Taxonomy" id="4498"/>
    <lineage>
        <taxon>Eukaryota</taxon>
        <taxon>Viridiplantae</taxon>
        <taxon>Streptophyta</taxon>
        <taxon>Embryophyta</taxon>
        <taxon>Tracheophyta</taxon>
        <taxon>Spermatophyta</taxon>
        <taxon>Magnoliopsida</taxon>
        <taxon>Liliopsida</taxon>
        <taxon>Poales</taxon>
        <taxon>Poaceae</taxon>
        <taxon>BOP clade</taxon>
        <taxon>Pooideae</taxon>
        <taxon>Poodae</taxon>
        <taxon>Poeae</taxon>
        <taxon>Poeae Chloroplast Group 1 (Aveneae type)</taxon>
        <taxon>Aveninae</taxon>
        <taxon>Avena</taxon>
    </lineage>
</organism>
<dbReference type="Proteomes" id="UP001732700">
    <property type="component" value="Chromosome 1C"/>
</dbReference>
<reference evidence="1" key="1">
    <citation type="submission" date="2021-05" db="EMBL/GenBank/DDBJ databases">
        <authorList>
            <person name="Scholz U."/>
            <person name="Mascher M."/>
            <person name="Fiebig A."/>
        </authorList>
    </citation>
    <scope>NUCLEOTIDE SEQUENCE [LARGE SCALE GENOMIC DNA]</scope>
</reference>
<evidence type="ECO:0000313" key="1">
    <source>
        <dbReference type="EnsemblPlants" id="AVESA.00010b.r2.1CG0118470.1.CDS.1"/>
    </source>
</evidence>
<proteinExistence type="predicted"/>
<evidence type="ECO:0000313" key="2">
    <source>
        <dbReference type="Proteomes" id="UP001732700"/>
    </source>
</evidence>
<accession>A0ACD5TSM8</accession>
<reference evidence="1" key="2">
    <citation type="submission" date="2025-09" db="UniProtKB">
        <authorList>
            <consortium name="EnsemblPlants"/>
        </authorList>
    </citation>
    <scope>IDENTIFICATION</scope>
</reference>
<keyword evidence="2" id="KW-1185">Reference proteome</keyword>
<protein>
    <submittedName>
        <fullName evidence="1">Uncharacterized protein</fullName>
    </submittedName>
</protein>
<sequence length="362" mass="40439">MVKPHSLNNRKPFSTPHSQCFVLQPQIQPMEEGAGMPPRRSASLHPQIQPSGDSAGASSRHSPCLYPQIQAIEEGAGVTCRRSRGTSRAAAASLPDDDGMLWEILLRLPPQPSSLPRASAVCKRWRCIVGDPKFHRQFYAHHRKPPLLGVFECNFQRIVFTPVLDPPNHIPPQRFDLGRYSSGLPYRQLLDCRHGRILIEDRVQKEVIVCDPITGDQRRLTIPLEFKRHFFNGSVLCAAGDQGHVHGGCHSSPFKVVLMSICKDTQPIASVYSSENGLWGNLISAETRCEISRRHAVLVSNRLYWVSMDDGILEFDLGDHSLTVIKGPPVTNDIISLIHSWIIQAEHGAVGYAILSYSRFHM</sequence>
<dbReference type="EnsemblPlants" id="AVESA.00010b.r2.1CG0118470.1">
    <property type="protein sequence ID" value="AVESA.00010b.r2.1CG0118470.1.CDS.1"/>
    <property type="gene ID" value="AVESA.00010b.r2.1CG0118470"/>
</dbReference>
<name>A0ACD5TSM8_AVESA</name>